<sequence length="364" mass="41950">MKPLNEIVSHFGINANDNDIRHLGDGLINDTYKVTSVQAGDNSVYVLQRINHHIFKDVDKLQRNIEIVTRHIRCRLEAQGVKDPDRRSLRFLHTQDTGKTYHFDGEDYWRMMVFIDNTFTRKAVTPDNAYRTGTAFGEFQYMLSDITEVLDESIPDFHNMEFRLTQFRDAVNSDIAGRASGVSDIIGELEHRSEHACLAERLHREGKLPKRICHCDTKVDNILFDQEGNVVCVIDLDTVMPSFVFSDFGDFLRTAANTGKEDDPDTANVEFNMDVFRQFAKGYLESAGCFLTPLEIKLLPYAAERFAYMQAIRFLTDYLNGDTYYKTEYPEHNLIRAKAQFALLRSIESKIDEMTDHIHNLTHV</sequence>
<dbReference type="Gene3D" id="3.90.1200.10">
    <property type="match status" value="1"/>
</dbReference>
<evidence type="ECO:0000259" key="1">
    <source>
        <dbReference type="Pfam" id="PF01636"/>
    </source>
</evidence>
<proteinExistence type="predicted"/>
<dbReference type="RefSeq" id="WP_135471575.1">
    <property type="nucleotide sequence ID" value="NZ_CASCNC010000001.1"/>
</dbReference>
<feature type="domain" description="Aminoglycoside phosphotransferase" evidence="1">
    <location>
        <begin position="20"/>
        <end position="256"/>
    </location>
</feature>
<gene>
    <name evidence="2" type="ORF">EZ315_07810</name>
</gene>
<reference evidence="2 3" key="1">
    <citation type="submission" date="2019-02" db="EMBL/GenBank/DDBJ databases">
        <title>Isolation and identification of novel species under the genus Muribaculum.</title>
        <authorList>
            <person name="Miyake S."/>
            <person name="Ding Y."/>
            <person name="Low A."/>
            <person name="Soh M."/>
            <person name="Seedorf H."/>
        </authorList>
    </citation>
    <scope>NUCLEOTIDE SEQUENCE [LARGE SCALE GENOMIC DNA]</scope>
    <source>
        <strain evidence="2 3">TLL-A3</strain>
    </source>
</reference>
<dbReference type="GO" id="GO:0016740">
    <property type="term" value="F:transferase activity"/>
    <property type="evidence" value="ECO:0007669"/>
    <property type="project" value="UniProtKB-KW"/>
</dbReference>
<dbReference type="EMBL" id="SJSA01000001">
    <property type="protein sequence ID" value="TGG40578.1"/>
    <property type="molecule type" value="Genomic_DNA"/>
</dbReference>
<keyword evidence="2" id="KW-0808">Transferase</keyword>
<dbReference type="InterPro" id="IPR050249">
    <property type="entry name" value="Pseudomonas-type_ThrB"/>
</dbReference>
<evidence type="ECO:0000313" key="3">
    <source>
        <dbReference type="Proteomes" id="UP000297635"/>
    </source>
</evidence>
<dbReference type="Proteomes" id="UP000297635">
    <property type="component" value="Unassembled WGS sequence"/>
</dbReference>
<dbReference type="SUPFAM" id="SSF56112">
    <property type="entry name" value="Protein kinase-like (PK-like)"/>
    <property type="match status" value="1"/>
</dbReference>
<accession>A0A4Z0VAK9</accession>
<protein>
    <submittedName>
        <fullName evidence="2">Aminoglycoside phosphotransferase</fullName>
    </submittedName>
</protein>
<dbReference type="AlphaFoldDB" id="A0A4Z0VAK9"/>
<evidence type="ECO:0000313" key="2">
    <source>
        <dbReference type="EMBL" id="TGG40578.1"/>
    </source>
</evidence>
<dbReference type="PANTHER" id="PTHR21064">
    <property type="entry name" value="AMINOGLYCOSIDE PHOSPHOTRANSFERASE DOMAIN-CONTAINING PROTEIN-RELATED"/>
    <property type="match status" value="1"/>
</dbReference>
<organism evidence="2 3">
    <name type="scientific">Duncaniella freteri</name>
    <dbReference type="NCBI Taxonomy" id="2530391"/>
    <lineage>
        <taxon>Bacteria</taxon>
        <taxon>Pseudomonadati</taxon>
        <taxon>Bacteroidota</taxon>
        <taxon>Bacteroidia</taxon>
        <taxon>Bacteroidales</taxon>
        <taxon>Muribaculaceae</taxon>
        <taxon>Duncaniella</taxon>
    </lineage>
</organism>
<dbReference type="GeneID" id="82149694"/>
<dbReference type="InterPro" id="IPR002575">
    <property type="entry name" value="Aminoglycoside_PTrfase"/>
</dbReference>
<keyword evidence="3" id="KW-1185">Reference proteome</keyword>
<dbReference type="InterPro" id="IPR011009">
    <property type="entry name" value="Kinase-like_dom_sf"/>
</dbReference>
<name>A0A4Z0VAK9_9BACT</name>
<comment type="caution">
    <text evidence="2">The sequence shown here is derived from an EMBL/GenBank/DDBJ whole genome shotgun (WGS) entry which is preliminary data.</text>
</comment>
<dbReference type="Pfam" id="PF01636">
    <property type="entry name" value="APH"/>
    <property type="match status" value="1"/>
</dbReference>
<dbReference type="PANTHER" id="PTHR21064:SF5">
    <property type="entry name" value="SLR1880 PROTEIN"/>
    <property type="match status" value="1"/>
</dbReference>